<accession>A0A966FZH5</accession>
<organism evidence="1 2">
    <name type="scientific">Microcystis aeruginosa G11-04</name>
    <dbReference type="NCBI Taxonomy" id="2685956"/>
    <lineage>
        <taxon>Bacteria</taxon>
        <taxon>Bacillati</taxon>
        <taxon>Cyanobacteriota</taxon>
        <taxon>Cyanophyceae</taxon>
        <taxon>Oscillatoriophycideae</taxon>
        <taxon>Chroococcales</taxon>
        <taxon>Microcystaceae</taxon>
        <taxon>Microcystis</taxon>
    </lineage>
</organism>
<name>A0A966FZH5_MICAE</name>
<gene>
    <name evidence="1" type="ORF">GPJ16_09895</name>
</gene>
<evidence type="ECO:0000313" key="2">
    <source>
        <dbReference type="Proteomes" id="UP000799330"/>
    </source>
</evidence>
<dbReference type="AlphaFoldDB" id="A0A966FZH5"/>
<comment type="caution">
    <text evidence="1">The sequence shown here is derived from an EMBL/GenBank/DDBJ whole genome shotgun (WGS) entry which is preliminary data.</text>
</comment>
<reference evidence="1" key="1">
    <citation type="journal article" date="2019" name="Mol. Ecol.">
        <title>Genome evolution and host-microbiome shifts correspond with intraspecific niche divergence within harmful algal bloom-forming Microcystis aeruginosa.</title>
        <authorList>
            <person name="Jackrel S.L."/>
            <person name="White J.D."/>
            <person name="Evans J.T."/>
            <person name="Buffin K."/>
            <person name="Hayden K."/>
            <person name="Sarnelle O."/>
            <person name="Denef V.J."/>
        </authorList>
    </citation>
    <scope>NUCLEOTIDE SEQUENCE</scope>
    <source>
        <strain evidence="1">G11-04</strain>
    </source>
</reference>
<proteinExistence type="predicted"/>
<dbReference type="Proteomes" id="UP000799330">
    <property type="component" value="Unassembled WGS sequence"/>
</dbReference>
<dbReference type="EMBL" id="JAADAI010000108">
    <property type="protein sequence ID" value="NCS57238.1"/>
    <property type="molecule type" value="Genomic_DNA"/>
</dbReference>
<evidence type="ECO:0000313" key="1">
    <source>
        <dbReference type="EMBL" id="NCS57238.1"/>
    </source>
</evidence>
<sequence>MTQSLTYWQFFIALESDLEVTSRFVEPVTANFAAYSVAFAQLILGAGSEIDVISKLLCDGIDPTSRAKNINDYRQIIHPKFPRYHALEVQVPRYSLTVTPWSEWGCGSNPEWWQAYNGIKHERHNNYALANLKNAVNAVAGLFVAVLYLYHKELRGNQLQPWPKILSLNPSWNSRIRNDLRPGYTLPDFQS</sequence>
<protein>
    <submittedName>
        <fullName evidence="1">Uncharacterized protein</fullName>
    </submittedName>
</protein>